<gene>
    <name evidence="5" type="ORF">RYX45_13240</name>
</gene>
<dbReference type="GO" id="GO:0003700">
    <property type="term" value="F:DNA-binding transcription factor activity"/>
    <property type="evidence" value="ECO:0007669"/>
    <property type="project" value="InterPro"/>
</dbReference>
<evidence type="ECO:0000313" key="6">
    <source>
        <dbReference type="Proteomes" id="UP001285636"/>
    </source>
</evidence>
<proteinExistence type="predicted"/>
<keyword evidence="1" id="KW-0805">Transcription regulation</keyword>
<protein>
    <submittedName>
        <fullName evidence="5">Metalloregulator ArsR/SmtB family transcription factor</fullName>
    </submittedName>
</protein>
<evidence type="ECO:0000256" key="2">
    <source>
        <dbReference type="ARBA" id="ARBA00023125"/>
    </source>
</evidence>
<sequence>MVMVVNNNTNSTRQVILVMLKKSQQLTVSEIAEQLEITEMAVRRHLQGLEKEGLIESRLERQPMGRPTHKYSLTLKGEESFPRNYGNLSLEFLQDLEQLSGTEMIEKLFEQRRERLLDKYSTAVTGSFEERVETLARIQNESGYMVEVEKQDDGTYRFVEYNCPIAQVATAYPVACTCEQKLFKSLLDTDEIEREECMAKMDTAGCVYVLKEKSKK</sequence>
<feature type="domain" description="HTH deoR-type" evidence="4">
    <location>
        <begin position="9"/>
        <end position="68"/>
    </location>
</feature>
<keyword evidence="3" id="KW-0804">Transcription</keyword>
<comment type="caution">
    <text evidence="5">The sequence shown here is derived from an EMBL/GenBank/DDBJ whole genome shotgun (WGS) entry which is preliminary data.</text>
</comment>
<evidence type="ECO:0000256" key="3">
    <source>
        <dbReference type="ARBA" id="ARBA00023163"/>
    </source>
</evidence>
<evidence type="ECO:0000259" key="4">
    <source>
        <dbReference type="PROSITE" id="PS51000"/>
    </source>
</evidence>
<evidence type="ECO:0000313" key="5">
    <source>
        <dbReference type="EMBL" id="MDV2886148.1"/>
    </source>
</evidence>
<dbReference type="Gene3D" id="1.10.10.10">
    <property type="entry name" value="Winged helix-like DNA-binding domain superfamily/Winged helix DNA-binding domain"/>
    <property type="match status" value="1"/>
</dbReference>
<dbReference type="AlphaFoldDB" id="A0AAJ2NPF5"/>
<dbReference type="GO" id="GO:0003677">
    <property type="term" value="F:DNA binding"/>
    <property type="evidence" value="ECO:0007669"/>
    <property type="project" value="UniProtKB-KW"/>
</dbReference>
<dbReference type="InterPro" id="IPR001845">
    <property type="entry name" value="HTH_ArsR_DNA-bd_dom"/>
</dbReference>
<dbReference type="RefSeq" id="WP_012960320.1">
    <property type="nucleotide sequence ID" value="NZ_CP117835.1"/>
</dbReference>
<dbReference type="SMART" id="SM00420">
    <property type="entry name" value="HTH_DEOR"/>
    <property type="match status" value="1"/>
</dbReference>
<evidence type="ECO:0000256" key="1">
    <source>
        <dbReference type="ARBA" id="ARBA00023015"/>
    </source>
</evidence>
<dbReference type="Proteomes" id="UP001285636">
    <property type="component" value="Unassembled WGS sequence"/>
</dbReference>
<accession>A0AAJ2NPF5</accession>
<dbReference type="InterPro" id="IPR011991">
    <property type="entry name" value="ArsR-like_HTH"/>
</dbReference>
<dbReference type="SMART" id="SM00418">
    <property type="entry name" value="HTH_ARSR"/>
    <property type="match status" value="1"/>
</dbReference>
<keyword evidence="2" id="KW-0238">DNA-binding</keyword>
<dbReference type="CDD" id="cd00090">
    <property type="entry name" value="HTH_ARSR"/>
    <property type="match status" value="1"/>
</dbReference>
<dbReference type="InterPro" id="IPR036390">
    <property type="entry name" value="WH_DNA-bd_sf"/>
</dbReference>
<organism evidence="5 6">
    <name type="scientific">Alkalihalophilus pseudofirmus</name>
    <name type="common">Bacillus pseudofirmus</name>
    <dbReference type="NCBI Taxonomy" id="79885"/>
    <lineage>
        <taxon>Bacteria</taxon>
        <taxon>Bacillati</taxon>
        <taxon>Bacillota</taxon>
        <taxon>Bacilli</taxon>
        <taxon>Bacillales</taxon>
        <taxon>Bacillaceae</taxon>
        <taxon>Alkalihalophilus</taxon>
    </lineage>
</organism>
<dbReference type="SUPFAM" id="SSF46785">
    <property type="entry name" value="Winged helix' DNA-binding domain"/>
    <property type="match status" value="1"/>
</dbReference>
<dbReference type="InterPro" id="IPR036388">
    <property type="entry name" value="WH-like_DNA-bd_sf"/>
</dbReference>
<dbReference type="InterPro" id="IPR001034">
    <property type="entry name" value="DeoR_HTH"/>
</dbReference>
<dbReference type="PROSITE" id="PS51000">
    <property type="entry name" value="HTH_DEOR_2"/>
    <property type="match status" value="1"/>
</dbReference>
<name>A0AAJ2NPF5_ALKPS</name>
<dbReference type="EMBL" id="JAWJAY010000003">
    <property type="protein sequence ID" value="MDV2886148.1"/>
    <property type="molecule type" value="Genomic_DNA"/>
</dbReference>
<dbReference type="Pfam" id="PF01022">
    <property type="entry name" value="HTH_5"/>
    <property type="match status" value="1"/>
</dbReference>
<dbReference type="PANTHER" id="PTHR38600:SF2">
    <property type="entry name" value="SLL0088 PROTEIN"/>
    <property type="match status" value="1"/>
</dbReference>
<reference evidence="5" key="1">
    <citation type="submission" date="2023-10" db="EMBL/GenBank/DDBJ databases">
        <title>Screening of Alkalihalophilus pseudofirmusBZ-TG-HK211 and Its Alleviation of Salt Stress on Rapeseed Growth.</title>
        <authorList>
            <person name="Zhao B."/>
            <person name="Guo T."/>
        </authorList>
    </citation>
    <scope>NUCLEOTIDE SEQUENCE</scope>
    <source>
        <strain evidence="5">BZ-TG-HK211</strain>
    </source>
</reference>
<dbReference type="PANTHER" id="PTHR38600">
    <property type="entry name" value="TRANSCRIPTIONAL REGULATORY PROTEIN"/>
    <property type="match status" value="1"/>
</dbReference>